<feature type="region of interest" description="Disordered" evidence="1">
    <location>
        <begin position="1"/>
        <end position="20"/>
    </location>
</feature>
<keyword evidence="2" id="KW-1133">Transmembrane helix</keyword>
<dbReference type="OrthoDB" id="5124571at2"/>
<keyword evidence="2" id="KW-0472">Membrane</keyword>
<evidence type="ECO:0000313" key="3">
    <source>
        <dbReference type="EMBL" id="RLQ84535.1"/>
    </source>
</evidence>
<keyword evidence="4" id="KW-1185">Reference proteome</keyword>
<name>A0A3L7J2N0_9MICO</name>
<gene>
    <name evidence="3" type="ORF">D9V28_10215</name>
</gene>
<comment type="caution">
    <text evidence="3">The sequence shown here is derived from an EMBL/GenBank/DDBJ whole genome shotgun (WGS) entry which is preliminary data.</text>
</comment>
<evidence type="ECO:0000313" key="4">
    <source>
        <dbReference type="Proteomes" id="UP000282460"/>
    </source>
</evidence>
<accession>A0A3L7J2N0</accession>
<dbReference type="RefSeq" id="WP_121659578.1">
    <property type="nucleotide sequence ID" value="NZ_BMEK01000002.1"/>
</dbReference>
<organism evidence="3 4">
    <name type="scientific">Mycetocola zhadangensis</name>
    <dbReference type="NCBI Taxonomy" id="1164595"/>
    <lineage>
        <taxon>Bacteria</taxon>
        <taxon>Bacillati</taxon>
        <taxon>Actinomycetota</taxon>
        <taxon>Actinomycetes</taxon>
        <taxon>Micrococcales</taxon>
        <taxon>Microbacteriaceae</taxon>
        <taxon>Mycetocola</taxon>
    </lineage>
</organism>
<dbReference type="Proteomes" id="UP000282460">
    <property type="component" value="Unassembled WGS sequence"/>
</dbReference>
<evidence type="ECO:0000256" key="2">
    <source>
        <dbReference type="SAM" id="Phobius"/>
    </source>
</evidence>
<proteinExistence type="predicted"/>
<dbReference type="AlphaFoldDB" id="A0A3L7J2N0"/>
<dbReference type="EMBL" id="RCWJ01000002">
    <property type="protein sequence ID" value="RLQ84535.1"/>
    <property type="molecule type" value="Genomic_DNA"/>
</dbReference>
<protein>
    <submittedName>
        <fullName evidence="3">Uncharacterized protein</fullName>
    </submittedName>
</protein>
<sequence length="201" mass="21878">MSDRLDRLLNESRPPDATALPGVADRAREVAAGAASGEGQPFRPRRPRWWNFLVFGTVAVAASAAAIPPLVAWAPWEPDLVVSREFPVTDGGELTNCVVIVRVGQDEHAGGADAGRHLDEARRFLQDGDWSDITVDLDDVEAYLDAMTPQQRALREEAGISNPHLLSMLASNEITSEFEEAGYLKHGVWLESMGTCDEVGE</sequence>
<reference evidence="3 4" key="1">
    <citation type="submission" date="2018-10" db="EMBL/GenBank/DDBJ databases">
        <authorList>
            <person name="Li J."/>
        </authorList>
    </citation>
    <scope>NUCLEOTIDE SEQUENCE [LARGE SCALE GENOMIC DNA]</scope>
    <source>
        <strain evidence="3 4">ZD1-4</strain>
    </source>
</reference>
<keyword evidence="2" id="KW-0812">Transmembrane</keyword>
<evidence type="ECO:0000256" key="1">
    <source>
        <dbReference type="SAM" id="MobiDB-lite"/>
    </source>
</evidence>
<feature type="transmembrane region" description="Helical" evidence="2">
    <location>
        <begin position="52"/>
        <end position="76"/>
    </location>
</feature>
<feature type="compositionally biased region" description="Basic and acidic residues" evidence="1">
    <location>
        <begin position="1"/>
        <end position="14"/>
    </location>
</feature>